<comment type="caution">
    <text evidence="2">The sequence shown here is derived from an EMBL/GenBank/DDBJ whole genome shotgun (WGS) entry which is preliminary data.</text>
</comment>
<protein>
    <submittedName>
        <fullName evidence="2">Biotin operon repressor</fullName>
    </submittedName>
</protein>
<organism evidence="2 3">
    <name type="scientific">Metaclostridioides mangenotii</name>
    <dbReference type="NCBI Taxonomy" id="1540"/>
    <lineage>
        <taxon>Bacteria</taxon>
        <taxon>Bacillati</taxon>
        <taxon>Bacillota</taxon>
        <taxon>Clostridia</taxon>
        <taxon>Peptostreptococcales</taxon>
        <taxon>Peptostreptococcaceae</taxon>
        <taxon>Metaclostridioides</taxon>
    </lineage>
</organism>
<evidence type="ECO:0000313" key="2">
    <source>
        <dbReference type="EMBL" id="MBP1854681.1"/>
    </source>
</evidence>
<accession>A0ABS4E9Q6</accession>
<name>A0ABS4E9Q6_9FIRM</name>
<sequence length="303" mass="35339">MSEKTEVKIENNSILSNGYGLIPQMVARDKTISIGAKGLYSYLSSMAGATKRTCYPSRDLITHELNIGKNTFTKYLNELKKSGYIRVKINRQDGKRYNNIYEILFDVDEIHKESELQKDKKIAKQCTKNEDIEQCIEKEDIEQRTKNSDIDVSIENKPIFQRTKNEDIEQRTKKQDVENEDSNSNSININCCCSSNISIYDKDEPVDKKNEDNKNNPIYPIARYEVIKRFDYFSNIEIEKVVDSFIEKKKPIPYLIEKMNLVLNTRNLDSIVGFLIKAIKEDYKQYGAEKILEQKIQELDKRN</sequence>
<dbReference type="InterPro" id="IPR036388">
    <property type="entry name" value="WH-like_DNA-bd_sf"/>
</dbReference>
<reference evidence="2 3" key="1">
    <citation type="submission" date="2021-03" db="EMBL/GenBank/DDBJ databases">
        <title>Genomic Encyclopedia of Type Strains, Phase IV (KMG-IV): sequencing the most valuable type-strain genomes for metagenomic binning, comparative biology and taxonomic classification.</title>
        <authorList>
            <person name="Goeker M."/>
        </authorList>
    </citation>
    <scope>NUCLEOTIDE SEQUENCE [LARGE SCALE GENOMIC DNA]</scope>
    <source>
        <strain evidence="2 3">DSM 1289</strain>
    </source>
</reference>
<dbReference type="EMBL" id="JAGGJX010000001">
    <property type="protein sequence ID" value="MBP1854681.1"/>
    <property type="molecule type" value="Genomic_DNA"/>
</dbReference>
<feature type="region of interest" description="Disordered" evidence="1">
    <location>
        <begin position="161"/>
        <end position="184"/>
    </location>
</feature>
<evidence type="ECO:0000313" key="3">
    <source>
        <dbReference type="Proteomes" id="UP000767291"/>
    </source>
</evidence>
<dbReference type="Gene3D" id="1.10.10.10">
    <property type="entry name" value="Winged helix-like DNA-binding domain superfamily/Winged helix DNA-binding domain"/>
    <property type="match status" value="1"/>
</dbReference>
<dbReference type="RefSeq" id="WP_209456156.1">
    <property type="nucleotide sequence ID" value="NZ_BAAACS010000012.1"/>
</dbReference>
<feature type="compositionally biased region" description="Basic and acidic residues" evidence="1">
    <location>
        <begin position="163"/>
        <end position="177"/>
    </location>
</feature>
<keyword evidence="3" id="KW-1185">Reference proteome</keyword>
<dbReference type="Pfam" id="PF13730">
    <property type="entry name" value="HTH_36"/>
    <property type="match status" value="1"/>
</dbReference>
<gene>
    <name evidence="2" type="ORF">J2Z43_001071</name>
</gene>
<dbReference type="Proteomes" id="UP000767291">
    <property type="component" value="Unassembled WGS sequence"/>
</dbReference>
<evidence type="ECO:0000256" key="1">
    <source>
        <dbReference type="SAM" id="MobiDB-lite"/>
    </source>
</evidence>
<proteinExistence type="predicted"/>